<reference evidence="2 3" key="1">
    <citation type="submission" date="2015-09" db="EMBL/GenBank/DDBJ databases">
        <authorList>
            <consortium name="Swine Surveillance"/>
        </authorList>
    </citation>
    <scope>NUCLEOTIDE SEQUENCE [LARGE SCALE GENOMIC DNA]</scope>
    <source>
        <strain evidence="2 3">CECT 8399</strain>
    </source>
</reference>
<dbReference type="STRING" id="1396826.PHA8399_02520"/>
<evidence type="ECO:0000313" key="3">
    <source>
        <dbReference type="Proteomes" id="UP000051326"/>
    </source>
</evidence>
<evidence type="ECO:0000313" key="2">
    <source>
        <dbReference type="EMBL" id="CUI00389.1"/>
    </source>
</evidence>
<gene>
    <name evidence="2" type="ORF">PHA8399_02520</name>
</gene>
<organism evidence="2 3">
    <name type="scientific">Leisingera aquaemixtae</name>
    <dbReference type="NCBI Taxonomy" id="1396826"/>
    <lineage>
        <taxon>Bacteria</taxon>
        <taxon>Pseudomonadati</taxon>
        <taxon>Pseudomonadota</taxon>
        <taxon>Alphaproteobacteria</taxon>
        <taxon>Rhodobacterales</taxon>
        <taxon>Roseobacteraceae</taxon>
        <taxon>Leisingera</taxon>
    </lineage>
</organism>
<name>A0A0P1HM26_9RHOB</name>
<dbReference type="Proteomes" id="UP000051326">
    <property type="component" value="Unassembled WGS sequence"/>
</dbReference>
<protein>
    <submittedName>
        <fullName evidence="2">Uncharacterized protein</fullName>
    </submittedName>
</protein>
<sequence>MKRIMPLFLCLMAGAAQAADWQLRPGDAPFVRTELEALPGRSFRFYDGGESLYGRDGAYSYTYSQENGGGTAWGTYRIAGDGSICVDFTNGFGRCDLYVRNGSRVILITEKGERFPVR</sequence>
<proteinExistence type="predicted"/>
<dbReference type="AlphaFoldDB" id="A0A0P1HM26"/>
<keyword evidence="1" id="KW-0732">Signal</keyword>
<accession>A0A0P1HM26</accession>
<dbReference type="EMBL" id="CYSR01000026">
    <property type="protein sequence ID" value="CUI00389.1"/>
    <property type="molecule type" value="Genomic_DNA"/>
</dbReference>
<evidence type="ECO:0000256" key="1">
    <source>
        <dbReference type="SAM" id="SignalP"/>
    </source>
</evidence>
<feature type="signal peptide" evidence="1">
    <location>
        <begin position="1"/>
        <end position="18"/>
    </location>
</feature>
<feature type="chain" id="PRO_5006064449" evidence="1">
    <location>
        <begin position="19"/>
        <end position="118"/>
    </location>
</feature>